<reference evidence="2" key="1">
    <citation type="journal article" date="2019" name="Beilstein J. Org. Chem.">
        <title>Nanangenines: drimane sesquiterpenoids as the dominant metabolite cohort of a novel Australian fungus, Aspergillus nanangensis.</title>
        <authorList>
            <person name="Lacey H.J."/>
            <person name="Gilchrist C.L.M."/>
            <person name="Crombie A."/>
            <person name="Kalaitzis J.A."/>
            <person name="Vuong D."/>
            <person name="Rutledge P.J."/>
            <person name="Turner P."/>
            <person name="Pitt J.I."/>
            <person name="Lacey E."/>
            <person name="Chooi Y.H."/>
            <person name="Piggott A.M."/>
        </authorList>
    </citation>
    <scope>NUCLEOTIDE SEQUENCE</scope>
    <source>
        <strain evidence="2">MST-FP2251</strain>
    </source>
</reference>
<dbReference type="Proteomes" id="UP001194746">
    <property type="component" value="Unassembled WGS sequence"/>
</dbReference>
<accession>A0AAD4C9W1</accession>
<reference evidence="2" key="2">
    <citation type="submission" date="2020-02" db="EMBL/GenBank/DDBJ databases">
        <authorList>
            <person name="Gilchrist C.L.M."/>
            <person name="Chooi Y.-H."/>
        </authorList>
    </citation>
    <scope>NUCLEOTIDE SEQUENCE</scope>
    <source>
        <strain evidence="2">MST-FP2251</strain>
    </source>
</reference>
<evidence type="ECO:0000313" key="2">
    <source>
        <dbReference type="EMBL" id="KAF9882544.1"/>
    </source>
</evidence>
<feature type="non-terminal residue" evidence="2">
    <location>
        <position position="1"/>
    </location>
</feature>
<feature type="region of interest" description="Disordered" evidence="1">
    <location>
        <begin position="1"/>
        <end position="32"/>
    </location>
</feature>
<protein>
    <submittedName>
        <fullName evidence="2">Uncharacterized protein</fullName>
    </submittedName>
</protein>
<organism evidence="2 3">
    <name type="scientific">Aspergillus nanangensis</name>
    <dbReference type="NCBI Taxonomy" id="2582783"/>
    <lineage>
        <taxon>Eukaryota</taxon>
        <taxon>Fungi</taxon>
        <taxon>Dikarya</taxon>
        <taxon>Ascomycota</taxon>
        <taxon>Pezizomycotina</taxon>
        <taxon>Eurotiomycetes</taxon>
        <taxon>Eurotiomycetidae</taxon>
        <taxon>Eurotiales</taxon>
        <taxon>Aspergillaceae</taxon>
        <taxon>Aspergillus</taxon>
        <taxon>Aspergillus subgen. Circumdati</taxon>
    </lineage>
</organism>
<dbReference type="EMBL" id="VCAU01000368">
    <property type="protein sequence ID" value="KAF9882544.1"/>
    <property type="molecule type" value="Genomic_DNA"/>
</dbReference>
<keyword evidence="3" id="KW-1185">Reference proteome</keyword>
<name>A0AAD4C9W1_ASPNN</name>
<evidence type="ECO:0000256" key="1">
    <source>
        <dbReference type="SAM" id="MobiDB-lite"/>
    </source>
</evidence>
<sequence>MFEKQNAMRKKQDVAEKRSRREKKQSDSNRRQNSDCYQTIYCDFSIVATSPCLAPSTSGRMPSAQGRHDEPGQSPSGTAFVEDPPGRAEHSHIPGSKMIRQRNAALVQAHRTPSKVDAWILGSSIASLASA</sequence>
<feature type="compositionally biased region" description="Basic and acidic residues" evidence="1">
    <location>
        <begin position="10"/>
        <end position="32"/>
    </location>
</feature>
<dbReference type="AlphaFoldDB" id="A0AAD4C9W1"/>
<evidence type="ECO:0000313" key="3">
    <source>
        <dbReference type="Proteomes" id="UP001194746"/>
    </source>
</evidence>
<proteinExistence type="predicted"/>
<gene>
    <name evidence="2" type="ORF">FE257_007385</name>
</gene>
<feature type="region of interest" description="Disordered" evidence="1">
    <location>
        <begin position="53"/>
        <end position="94"/>
    </location>
</feature>
<comment type="caution">
    <text evidence="2">The sequence shown here is derived from an EMBL/GenBank/DDBJ whole genome shotgun (WGS) entry which is preliminary data.</text>
</comment>